<dbReference type="Proteomes" id="UP000018851">
    <property type="component" value="Chromosome"/>
</dbReference>
<evidence type="ECO:0008006" key="4">
    <source>
        <dbReference type="Google" id="ProtNLM"/>
    </source>
</evidence>
<dbReference type="eggNOG" id="COG3667">
    <property type="taxonomic scope" value="Bacteria"/>
</dbReference>
<dbReference type="GO" id="GO:0005507">
    <property type="term" value="F:copper ion binding"/>
    <property type="evidence" value="ECO:0007669"/>
    <property type="project" value="InterPro"/>
</dbReference>
<dbReference type="KEGG" id="ssan:NX02_24960"/>
<name>W0AFD1_9SPHN</name>
<reference evidence="2 3" key="1">
    <citation type="submission" date="2013-07" db="EMBL/GenBank/DDBJ databases">
        <title>Completed genome of Sphingomonas sanxanigenens NX02.</title>
        <authorList>
            <person name="Ma T."/>
            <person name="Huang H."/>
            <person name="Wu M."/>
            <person name="Li X."/>
            <person name="Li G."/>
        </authorList>
    </citation>
    <scope>NUCLEOTIDE SEQUENCE [LARGE SCALE GENOMIC DNA]</scope>
    <source>
        <strain evidence="2 3">NX02</strain>
    </source>
</reference>
<dbReference type="STRING" id="1123269.NX02_24960"/>
<dbReference type="PATRIC" id="fig|1123269.5.peg.4893"/>
<evidence type="ECO:0000256" key="1">
    <source>
        <dbReference type="SAM" id="MobiDB-lite"/>
    </source>
</evidence>
<dbReference type="InterPro" id="IPR007939">
    <property type="entry name" value="Cu-R_B_prcur"/>
</dbReference>
<dbReference type="SUPFAM" id="SSF103515">
    <property type="entry name" value="Autotransporter"/>
    <property type="match status" value="1"/>
</dbReference>
<feature type="region of interest" description="Disordered" evidence="1">
    <location>
        <begin position="1"/>
        <end position="31"/>
    </location>
</feature>
<sequence>MGHCTPKPAAPDARAGTTLPAGNAPPPEAPTVDYADRIWGQAAMAPSRDLLMREHGGGSFSQIMLDLAEVQVRNGRDGYRWEGEAWFGGDIDRLTVKTEGEGGFGEGVDAAEVQILYSRAIGPYFNLQAGVRQDIRPTPARTYATLGFEGLAPYWFELEGALFLSNKGDLLGRLEGYYDQRITQRLIIQPRAEVNVSAQDVPENGLGSGVTDAELGLRLRYEIVREFAPYVGVSWERKLGDTARRARAAGEGVGGFAFVAGVRAWF</sequence>
<dbReference type="GO" id="GO:0006878">
    <property type="term" value="P:intracellular copper ion homeostasis"/>
    <property type="evidence" value="ECO:0007669"/>
    <property type="project" value="InterPro"/>
</dbReference>
<dbReference type="EMBL" id="CP006644">
    <property type="protein sequence ID" value="AHE56599.1"/>
    <property type="molecule type" value="Genomic_DNA"/>
</dbReference>
<dbReference type="Gene3D" id="2.40.128.130">
    <property type="entry name" value="Autotransporter beta-domain"/>
    <property type="match status" value="1"/>
</dbReference>
<organism evidence="2 3">
    <name type="scientific">Sphingomonas sanxanigenens DSM 19645 = NX02</name>
    <dbReference type="NCBI Taxonomy" id="1123269"/>
    <lineage>
        <taxon>Bacteria</taxon>
        <taxon>Pseudomonadati</taxon>
        <taxon>Pseudomonadota</taxon>
        <taxon>Alphaproteobacteria</taxon>
        <taxon>Sphingomonadales</taxon>
        <taxon>Sphingomonadaceae</taxon>
        <taxon>Sphingomonas</taxon>
    </lineage>
</organism>
<proteinExistence type="predicted"/>
<dbReference type="GO" id="GO:0009279">
    <property type="term" value="C:cell outer membrane"/>
    <property type="evidence" value="ECO:0007669"/>
    <property type="project" value="InterPro"/>
</dbReference>
<dbReference type="Pfam" id="PF05275">
    <property type="entry name" value="CopB"/>
    <property type="match status" value="1"/>
</dbReference>
<dbReference type="InterPro" id="IPR036709">
    <property type="entry name" value="Autotransporte_beta_dom_sf"/>
</dbReference>
<keyword evidence="3" id="KW-1185">Reference proteome</keyword>
<dbReference type="AlphaFoldDB" id="W0AFD1"/>
<protein>
    <recommendedName>
        <fullName evidence="4">Copper resistance protein CopB</fullName>
    </recommendedName>
</protein>
<dbReference type="HOGENOM" id="CLU_042913_1_0_5"/>
<accession>W0AFD1</accession>
<evidence type="ECO:0000313" key="2">
    <source>
        <dbReference type="EMBL" id="AHE56599.1"/>
    </source>
</evidence>
<gene>
    <name evidence="2" type="ORF">NX02_24960</name>
</gene>
<evidence type="ECO:0000313" key="3">
    <source>
        <dbReference type="Proteomes" id="UP000018851"/>
    </source>
</evidence>